<dbReference type="GO" id="GO:0005385">
    <property type="term" value="F:zinc ion transmembrane transporter activity"/>
    <property type="evidence" value="ECO:0007669"/>
    <property type="project" value="TreeGrafter"/>
</dbReference>
<keyword evidence="3" id="KW-0864">Zinc transport</keyword>
<accession>A0A380ML88</accession>
<feature type="transmembrane region" description="Helical" evidence="6">
    <location>
        <begin position="88"/>
        <end position="107"/>
    </location>
</feature>
<evidence type="ECO:0000256" key="6">
    <source>
        <dbReference type="SAM" id="Phobius"/>
    </source>
</evidence>
<dbReference type="SUPFAM" id="SSF161111">
    <property type="entry name" value="Cation efflux protein transmembrane domain-like"/>
    <property type="match status" value="1"/>
</dbReference>
<evidence type="ECO:0000259" key="7">
    <source>
        <dbReference type="Pfam" id="PF01545"/>
    </source>
</evidence>
<proteinExistence type="predicted"/>
<keyword evidence="2 6" id="KW-0812">Transmembrane</keyword>
<dbReference type="OrthoDB" id="271709at2"/>
<dbReference type="RefSeq" id="WP_115217683.1">
    <property type="nucleotide sequence ID" value="NZ_UHIA01000003.1"/>
</dbReference>
<evidence type="ECO:0000256" key="5">
    <source>
        <dbReference type="ARBA" id="ARBA00023136"/>
    </source>
</evidence>
<dbReference type="Gene3D" id="1.20.1510.10">
    <property type="entry name" value="Cation efflux protein transmembrane domain"/>
    <property type="match status" value="1"/>
</dbReference>
<name>A0A380ML88_9GAMM</name>
<feature type="transmembrane region" description="Helical" evidence="6">
    <location>
        <begin position="199"/>
        <end position="219"/>
    </location>
</feature>
<dbReference type="PANTHER" id="PTHR11562:SF40">
    <property type="entry name" value="CATION EFFLUX SYSTEM PROTEIN"/>
    <property type="match status" value="1"/>
</dbReference>
<feature type="domain" description="Cation efflux protein transmembrane" evidence="7">
    <location>
        <begin position="20"/>
        <end position="230"/>
    </location>
</feature>
<dbReference type="InterPro" id="IPR002524">
    <property type="entry name" value="Cation_efflux"/>
</dbReference>
<dbReference type="InterPro" id="IPR050681">
    <property type="entry name" value="CDF/SLC30A"/>
</dbReference>
<dbReference type="Proteomes" id="UP000254575">
    <property type="component" value="Unassembled WGS sequence"/>
</dbReference>
<keyword evidence="5 6" id="KW-0472">Membrane</keyword>
<feature type="transmembrane region" description="Helical" evidence="6">
    <location>
        <begin position="119"/>
        <end position="142"/>
    </location>
</feature>
<dbReference type="InterPro" id="IPR058533">
    <property type="entry name" value="Cation_efflux_TM"/>
</dbReference>
<dbReference type="Pfam" id="PF01545">
    <property type="entry name" value="Cation_efflux"/>
    <property type="match status" value="1"/>
</dbReference>
<keyword evidence="3" id="KW-0406">Ion transport</keyword>
<organism evidence="8 9">
    <name type="scientific">Suttonella indologenes</name>
    <dbReference type="NCBI Taxonomy" id="13276"/>
    <lineage>
        <taxon>Bacteria</taxon>
        <taxon>Pseudomonadati</taxon>
        <taxon>Pseudomonadota</taxon>
        <taxon>Gammaproteobacteria</taxon>
        <taxon>Cardiobacteriales</taxon>
        <taxon>Cardiobacteriaceae</taxon>
        <taxon>Suttonella</taxon>
    </lineage>
</organism>
<evidence type="ECO:0000256" key="2">
    <source>
        <dbReference type="ARBA" id="ARBA00022692"/>
    </source>
</evidence>
<keyword evidence="3" id="KW-0813">Transport</keyword>
<protein>
    <submittedName>
        <fullName evidence="8">Cadmium, cobalt and zinc/H(+)-K(+) antiporter</fullName>
    </submittedName>
</protein>
<keyword evidence="9" id="KW-1185">Reference proteome</keyword>
<evidence type="ECO:0000256" key="1">
    <source>
        <dbReference type="ARBA" id="ARBA00004141"/>
    </source>
</evidence>
<comment type="subcellular location">
    <subcellularLocation>
        <location evidence="1">Membrane</location>
        <topology evidence="1">Multi-pass membrane protein</topology>
    </subcellularLocation>
</comment>
<evidence type="ECO:0000256" key="3">
    <source>
        <dbReference type="ARBA" id="ARBA00022906"/>
    </source>
</evidence>
<reference evidence="8 9" key="1">
    <citation type="submission" date="2018-06" db="EMBL/GenBank/DDBJ databases">
        <authorList>
            <consortium name="Pathogen Informatics"/>
            <person name="Doyle S."/>
        </authorList>
    </citation>
    <scope>NUCLEOTIDE SEQUENCE [LARGE SCALE GENOMIC DNA]</scope>
    <source>
        <strain evidence="8 9">NCTC10717</strain>
    </source>
</reference>
<feature type="transmembrane region" description="Helical" evidence="6">
    <location>
        <begin position="173"/>
        <end position="193"/>
    </location>
</feature>
<sequence length="312" mass="34492">MSASHSHIFDEGNPLAEKKVLIATLFTGAMMLVEIVGGILFNSMALLADGWHMSSHMLALGVAYLAYRAARRYAQDPRFCFGTWKIEILAGYSSTIALMGVALMMGFHSIERLFNPLAIHYNEAISIAVLGLVVNIVCLWLLHTDSHHQHKHEHHEQHHHHHHHEQDLNQKAAFLHIVADAATSVFAIIALIAGKYFGWDFLDAVLGIIGALLVGKWSWNVLSQAGKTLLDAEMDAPVVAEIREVLASFEAIVTDLHVWKVGKGKFACIIALNNATKDLSPAHIRQALSIHEEIVHISVEINPPLSTDTDIR</sequence>
<evidence type="ECO:0000256" key="4">
    <source>
        <dbReference type="ARBA" id="ARBA00022989"/>
    </source>
</evidence>
<dbReference type="NCBIfam" id="NF033827">
    <property type="entry name" value="CDF_efflux_DmeF"/>
    <property type="match status" value="1"/>
</dbReference>
<dbReference type="EMBL" id="UHIA01000003">
    <property type="protein sequence ID" value="SUO92081.1"/>
    <property type="molecule type" value="Genomic_DNA"/>
</dbReference>
<evidence type="ECO:0000313" key="9">
    <source>
        <dbReference type="Proteomes" id="UP000254575"/>
    </source>
</evidence>
<dbReference type="PANTHER" id="PTHR11562">
    <property type="entry name" value="CATION EFFLUX PROTEIN/ ZINC TRANSPORTER"/>
    <property type="match status" value="1"/>
</dbReference>
<dbReference type="AlphaFoldDB" id="A0A380ML88"/>
<dbReference type="NCBIfam" id="TIGR01297">
    <property type="entry name" value="CDF"/>
    <property type="match status" value="1"/>
</dbReference>
<keyword evidence="4 6" id="KW-1133">Transmembrane helix</keyword>
<dbReference type="GO" id="GO:0005886">
    <property type="term" value="C:plasma membrane"/>
    <property type="evidence" value="ECO:0007669"/>
    <property type="project" value="TreeGrafter"/>
</dbReference>
<feature type="transmembrane region" description="Helical" evidence="6">
    <location>
        <begin position="20"/>
        <end position="44"/>
    </location>
</feature>
<dbReference type="InterPro" id="IPR027469">
    <property type="entry name" value="Cation_efflux_TMD_sf"/>
</dbReference>
<feature type="transmembrane region" description="Helical" evidence="6">
    <location>
        <begin position="50"/>
        <end position="67"/>
    </location>
</feature>
<keyword evidence="3" id="KW-0862">Zinc</keyword>
<gene>
    <name evidence="8" type="primary">czcD_1</name>
    <name evidence="8" type="ORF">NCTC10717_00381</name>
</gene>
<evidence type="ECO:0000313" key="8">
    <source>
        <dbReference type="EMBL" id="SUO92081.1"/>
    </source>
</evidence>